<organism evidence="1 2">
    <name type="scientific">Gulo gulo</name>
    <name type="common">Wolverine</name>
    <name type="synonym">Gluton</name>
    <dbReference type="NCBI Taxonomy" id="48420"/>
    <lineage>
        <taxon>Eukaryota</taxon>
        <taxon>Metazoa</taxon>
        <taxon>Chordata</taxon>
        <taxon>Craniata</taxon>
        <taxon>Vertebrata</taxon>
        <taxon>Euteleostomi</taxon>
        <taxon>Mammalia</taxon>
        <taxon>Eutheria</taxon>
        <taxon>Laurasiatheria</taxon>
        <taxon>Carnivora</taxon>
        <taxon>Caniformia</taxon>
        <taxon>Musteloidea</taxon>
        <taxon>Mustelidae</taxon>
        <taxon>Guloninae</taxon>
        <taxon>Gulo</taxon>
    </lineage>
</organism>
<dbReference type="Proteomes" id="UP000269945">
    <property type="component" value="Unassembled WGS sequence"/>
</dbReference>
<reference evidence="1 2" key="1">
    <citation type="submission" date="2018-10" db="EMBL/GenBank/DDBJ databases">
        <authorList>
            <person name="Ekblom R."/>
            <person name="Jareborg N."/>
        </authorList>
    </citation>
    <scope>NUCLEOTIDE SEQUENCE [LARGE SCALE GENOMIC DNA]</scope>
    <source>
        <tissue evidence="1">Muscle</tissue>
    </source>
</reference>
<evidence type="ECO:0000313" key="1">
    <source>
        <dbReference type="EMBL" id="VCW66732.1"/>
    </source>
</evidence>
<protein>
    <submittedName>
        <fullName evidence="1">Uncharacterized protein</fullName>
    </submittedName>
</protein>
<sequence>MCLGPYLLAVYTCSPQSGLGAWLYSLPTCLHHQLQVFAFLSFPCLRVQSHRSVSAEL</sequence>
<proteinExistence type="predicted"/>
<dbReference type="AlphaFoldDB" id="A0A9X9LF79"/>
<dbReference type="EMBL" id="CYRY02002059">
    <property type="protein sequence ID" value="VCW66732.1"/>
    <property type="molecule type" value="Genomic_DNA"/>
</dbReference>
<comment type="caution">
    <text evidence="1">The sequence shown here is derived from an EMBL/GenBank/DDBJ whole genome shotgun (WGS) entry which is preliminary data.</text>
</comment>
<name>A0A9X9LF79_GULGU</name>
<accession>A0A9X9LF79</accession>
<keyword evidence="2" id="KW-1185">Reference proteome</keyword>
<gene>
    <name evidence="1" type="ORF">BN2614_LOCUS1</name>
</gene>
<evidence type="ECO:0000313" key="2">
    <source>
        <dbReference type="Proteomes" id="UP000269945"/>
    </source>
</evidence>